<reference evidence="1 2" key="1">
    <citation type="submission" date="2019-03" db="EMBL/GenBank/DDBJ databases">
        <title>Genomic Encyclopedia of Type Strains, Phase III (KMG-III): the genomes of soil and plant-associated and newly described type strains.</title>
        <authorList>
            <person name="Whitman W."/>
        </authorList>
    </citation>
    <scope>NUCLEOTIDE SEQUENCE [LARGE SCALE GENOMIC DNA]</scope>
    <source>
        <strain evidence="1 2">LMG 29544</strain>
    </source>
</reference>
<dbReference type="EMBL" id="SORE01000011">
    <property type="protein sequence ID" value="TDY48313.1"/>
    <property type="molecule type" value="Genomic_DNA"/>
</dbReference>
<evidence type="ECO:0000313" key="2">
    <source>
        <dbReference type="Proteomes" id="UP000295509"/>
    </source>
</evidence>
<dbReference type="RefSeq" id="WP_134192927.1">
    <property type="nucleotide sequence ID" value="NZ_JBHLUW010000061.1"/>
</dbReference>
<protein>
    <submittedName>
        <fullName evidence="1">Uncharacterized protein</fullName>
    </submittedName>
</protein>
<dbReference type="OrthoDB" id="9006081at2"/>
<comment type="caution">
    <text evidence="1">The sequence shown here is derived from an EMBL/GenBank/DDBJ whole genome shotgun (WGS) entry which is preliminary data.</text>
</comment>
<evidence type="ECO:0000313" key="1">
    <source>
        <dbReference type="EMBL" id="TDY48313.1"/>
    </source>
</evidence>
<accession>A0A4R8LRW9</accession>
<dbReference type="Proteomes" id="UP000295509">
    <property type="component" value="Unassembled WGS sequence"/>
</dbReference>
<keyword evidence="2" id="KW-1185">Reference proteome</keyword>
<dbReference type="AlphaFoldDB" id="A0A4R8LRW9"/>
<gene>
    <name evidence="1" type="ORF">BX592_111248</name>
</gene>
<sequence length="158" mass="16994">MQIVDVSVEFASGATISDRGTLLTGNSFVQVSGQLVKALRLMSDAGPPPKVTARINGRTMLLEPGGDGLFRIGSESVIAGQSTSFWWKLVTLVNSPSREQRQQFARFMHTLSAASLIGAIGLWHSTSNWSAVNVLNEVDLCLAFVITFYAGMVSMNGE</sequence>
<proteinExistence type="predicted"/>
<name>A0A4R8LRW9_9BURK</name>
<organism evidence="1 2">
    <name type="scientific">Paraburkholderia rhizosphaerae</name>
    <dbReference type="NCBI Taxonomy" id="480658"/>
    <lineage>
        <taxon>Bacteria</taxon>
        <taxon>Pseudomonadati</taxon>
        <taxon>Pseudomonadota</taxon>
        <taxon>Betaproteobacteria</taxon>
        <taxon>Burkholderiales</taxon>
        <taxon>Burkholderiaceae</taxon>
        <taxon>Paraburkholderia</taxon>
    </lineage>
</organism>